<accession>A0A914XZH3</accession>
<keyword evidence="4" id="KW-1185">Reference proteome</keyword>
<proteinExistence type="predicted"/>
<evidence type="ECO:0000256" key="1">
    <source>
        <dbReference type="ARBA" id="ARBA00022574"/>
    </source>
</evidence>
<dbReference type="WBParaSite" id="PSU_v2.g12611.t1">
    <property type="protein sequence ID" value="PSU_v2.g12611.t1"/>
    <property type="gene ID" value="PSU_v2.g12611"/>
</dbReference>
<dbReference type="GO" id="GO:0071230">
    <property type="term" value="P:cellular response to amino acid stimulus"/>
    <property type="evidence" value="ECO:0007669"/>
    <property type="project" value="TreeGrafter"/>
</dbReference>
<dbReference type="GO" id="GO:0005737">
    <property type="term" value="C:cytoplasm"/>
    <property type="evidence" value="ECO:0007669"/>
    <property type="project" value="TreeGrafter"/>
</dbReference>
<dbReference type="GO" id="GO:0038202">
    <property type="term" value="P:TORC1 signaling"/>
    <property type="evidence" value="ECO:0007669"/>
    <property type="project" value="TreeGrafter"/>
</dbReference>
<dbReference type="PRINTS" id="PR01547">
    <property type="entry name" value="YEAST176DUF"/>
</dbReference>
<dbReference type="Pfam" id="PF14538">
    <property type="entry name" value="Raptor_N"/>
    <property type="match status" value="1"/>
</dbReference>
<dbReference type="SMART" id="SM01302">
    <property type="entry name" value="Raptor_N"/>
    <property type="match status" value="1"/>
</dbReference>
<name>A0A914XZH3_9BILA</name>
<dbReference type="InterPro" id="IPR029347">
    <property type="entry name" value="Raptor_N"/>
</dbReference>
<keyword evidence="1" id="KW-0853">WD repeat</keyword>
<dbReference type="GO" id="GO:0030307">
    <property type="term" value="P:positive regulation of cell growth"/>
    <property type="evidence" value="ECO:0007669"/>
    <property type="project" value="TreeGrafter"/>
</dbReference>
<dbReference type="InterPro" id="IPR004083">
    <property type="entry name" value="Raptor"/>
</dbReference>
<protein>
    <submittedName>
        <fullName evidence="5">Raptor N-terminal CASPase-like domain-containing protein</fullName>
    </submittedName>
</protein>
<dbReference type="GO" id="GO:0030674">
    <property type="term" value="F:protein-macromolecule adaptor activity"/>
    <property type="evidence" value="ECO:0007669"/>
    <property type="project" value="TreeGrafter"/>
</dbReference>
<evidence type="ECO:0000313" key="5">
    <source>
        <dbReference type="WBParaSite" id="PSU_v2.g12611.t1"/>
    </source>
</evidence>
<evidence type="ECO:0000313" key="4">
    <source>
        <dbReference type="Proteomes" id="UP000887577"/>
    </source>
</evidence>
<dbReference type="AlphaFoldDB" id="A0A914XZH3"/>
<evidence type="ECO:0000259" key="3">
    <source>
        <dbReference type="SMART" id="SM01302"/>
    </source>
</evidence>
<dbReference type="PANTHER" id="PTHR12848:SF16">
    <property type="entry name" value="REGULATORY-ASSOCIATED PROTEIN OF MTOR"/>
    <property type="match status" value="1"/>
</dbReference>
<reference evidence="5" key="1">
    <citation type="submission" date="2022-11" db="UniProtKB">
        <authorList>
            <consortium name="WormBaseParasite"/>
        </authorList>
    </citation>
    <scope>IDENTIFICATION</scope>
</reference>
<keyword evidence="2" id="KW-0677">Repeat</keyword>
<dbReference type="GO" id="GO:0010506">
    <property type="term" value="P:regulation of autophagy"/>
    <property type="evidence" value="ECO:0007669"/>
    <property type="project" value="TreeGrafter"/>
</dbReference>
<sequence>MQEKPLKTWFFEARHIEKISGDLQGQQDQDEWRKIKERMKTVSVALVLCLNVGVDPPDIVKPVPCAKREAWVDPSLMNITKVPQQVATNLQKSYERLQPRARYKAAIDPTIDYIKRLCISLRKSAGKERVLFHFNGHGVPKPTEAGEIWVFNKNITQYIPVSIYDLQAWMGTPSVYVWDCHSAGTIVKNFKRFALDHNVAYIVNDPKNELYNREPPNFNECIQLAACDENELLPTDPDLPADLFTSCCK</sequence>
<dbReference type="GO" id="GO:0031931">
    <property type="term" value="C:TORC1 complex"/>
    <property type="evidence" value="ECO:0007669"/>
    <property type="project" value="InterPro"/>
</dbReference>
<organism evidence="4 5">
    <name type="scientific">Panagrolaimus superbus</name>
    <dbReference type="NCBI Taxonomy" id="310955"/>
    <lineage>
        <taxon>Eukaryota</taxon>
        <taxon>Metazoa</taxon>
        <taxon>Ecdysozoa</taxon>
        <taxon>Nematoda</taxon>
        <taxon>Chromadorea</taxon>
        <taxon>Rhabditida</taxon>
        <taxon>Tylenchina</taxon>
        <taxon>Panagrolaimomorpha</taxon>
        <taxon>Panagrolaimoidea</taxon>
        <taxon>Panagrolaimidae</taxon>
        <taxon>Panagrolaimus</taxon>
    </lineage>
</organism>
<feature type="domain" description="Raptor N-terminal CASPase-like" evidence="3">
    <location>
        <begin position="38"/>
        <end position="191"/>
    </location>
</feature>
<dbReference type="Proteomes" id="UP000887577">
    <property type="component" value="Unplaced"/>
</dbReference>
<dbReference type="PANTHER" id="PTHR12848">
    <property type="entry name" value="REGULATORY-ASSOCIATED PROTEIN OF MTOR"/>
    <property type="match status" value="1"/>
</dbReference>
<dbReference type="GO" id="GO:0009267">
    <property type="term" value="P:cellular response to starvation"/>
    <property type="evidence" value="ECO:0007669"/>
    <property type="project" value="TreeGrafter"/>
</dbReference>
<evidence type="ECO:0000256" key="2">
    <source>
        <dbReference type="ARBA" id="ARBA00022737"/>
    </source>
</evidence>